<dbReference type="KEGG" id="pla:Plav_3017"/>
<dbReference type="InterPro" id="IPR011057">
    <property type="entry name" value="Mss4-like_sf"/>
</dbReference>
<dbReference type="Gene3D" id="3.90.1590.10">
    <property type="entry name" value="glutathione-dependent formaldehyde- activating enzyme (gfa)"/>
    <property type="match status" value="1"/>
</dbReference>
<dbReference type="STRING" id="402881.Plav_3017"/>
<keyword evidence="7" id="KW-1185">Reference proteome</keyword>
<keyword evidence="4" id="KW-0456">Lyase</keyword>
<dbReference type="Proteomes" id="UP000006377">
    <property type="component" value="Chromosome"/>
</dbReference>
<protein>
    <submittedName>
        <fullName evidence="6">Glutathione-dependent formaldehyde-activating GFA</fullName>
    </submittedName>
</protein>
<sequence>MSDFPLKGGCFCGAVRYEVSGYESCAHCHCRMCQKAAGSPVVTWVMIVGDHFRIVEGALKIRKSSDIAERGFCEECGTQITFQYEKEKGKSIDVTAASLDDPEAVEPASQIWTASRPSWMHGFDATLPEEEDPNAG</sequence>
<dbReference type="EMBL" id="CP000774">
    <property type="protein sequence ID" value="ABS64624.1"/>
    <property type="molecule type" value="Genomic_DNA"/>
</dbReference>
<dbReference type="HOGENOM" id="CLU_055491_4_0_5"/>
<dbReference type="InterPro" id="IPR006913">
    <property type="entry name" value="CENP-V/GFA"/>
</dbReference>
<evidence type="ECO:0000256" key="1">
    <source>
        <dbReference type="ARBA" id="ARBA00005495"/>
    </source>
</evidence>
<dbReference type="eggNOG" id="COG3791">
    <property type="taxonomic scope" value="Bacteria"/>
</dbReference>
<comment type="similarity">
    <text evidence="1">Belongs to the Gfa family.</text>
</comment>
<dbReference type="GO" id="GO:0046872">
    <property type="term" value="F:metal ion binding"/>
    <property type="evidence" value="ECO:0007669"/>
    <property type="project" value="UniProtKB-KW"/>
</dbReference>
<dbReference type="GO" id="GO:0016846">
    <property type="term" value="F:carbon-sulfur lyase activity"/>
    <property type="evidence" value="ECO:0007669"/>
    <property type="project" value="InterPro"/>
</dbReference>
<dbReference type="PANTHER" id="PTHR33337">
    <property type="entry name" value="GFA DOMAIN-CONTAINING PROTEIN"/>
    <property type="match status" value="1"/>
</dbReference>
<evidence type="ECO:0000256" key="3">
    <source>
        <dbReference type="ARBA" id="ARBA00022833"/>
    </source>
</evidence>
<evidence type="ECO:0000256" key="2">
    <source>
        <dbReference type="ARBA" id="ARBA00022723"/>
    </source>
</evidence>
<dbReference type="PROSITE" id="PS51891">
    <property type="entry name" value="CENP_V_GFA"/>
    <property type="match status" value="1"/>
</dbReference>
<evidence type="ECO:0000259" key="5">
    <source>
        <dbReference type="PROSITE" id="PS51891"/>
    </source>
</evidence>
<organism evidence="6 7">
    <name type="scientific">Parvibaculum lavamentivorans (strain DS-1 / DSM 13023 / NCIMB 13966)</name>
    <dbReference type="NCBI Taxonomy" id="402881"/>
    <lineage>
        <taxon>Bacteria</taxon>
        <taxon>Pseudomonadati</taxon>
        <taxon>Pseudomonadota</taxon>
        <taxon>Alphaproteobacteria</taxon>
        <taxon>Hyphomicrobiales</taxon>
        <taxon>Parvibaculaceae</taxon>
        <taxon>Parvibaculum</taxon>
    </lineage>
</organism>
<dbReference type="PANTHER" id="PTHR33337:SF40">
    <property type="entry name" value="CENP-V_GFA DOMAIN-CONTAINING PROTEIN-RELATED"/>
    <property type="match status" value="1"/>
</dbReference>
<dbReference type="RefSeq" id="WP_012111945.1">
    <property type="nucleotide sequence ID" value="NC_009719.1"/>
</dbReference>
<accession>A7HXJ1</accession>
<evidence type="ECO:0000313" key="7">
    <source>
        <dbReference type="Proteomes" id="UP000006377"/>
    </source>
</evidence>
<dbReference type="Pfam" id="PF04828">
    <property type="entry name" value="GFA"/>
    <property type="match status" value="1"/>
</dbReference>
<name>A7HXJ1_PARL1</name>
<evidence type="ECO:0000256" key="4">
    <source>
        <dbReference type="ARBA" id="ARBA00023239"/>
    </source>
</evidence>
<keyword evidence="3" id="KW-0862">Zinc</keyword>
<dbReference type="AlphaFoldDB" id="A7HXJ1"/>
<gene>
    <name evidence="6" type="ordered locus">Plav_3017</name>
</gene>
<proteinExistence type="inferred from homology"/>
<feature type="domain" description="CENP-V/GFA" evidence="5">
    <location>
        <begin position="6"/>
        <end position="113"/>
    </location>
</feature>
<keyword evidence="2" id="KW-0479">Metal-binding</keyword>
<evidence type="ECO:0000313" key="6">
    <source>
        <dbReference type="EMBL" id="ABS64624.1"/>
    </source>
</evidence>
<reference evidence="6 7" key="1">
    <citation type="journal article" date="2011" name="Stand. Genomic Sci.">
        <title>Complete genome sequence of Parvibaculum lavamentivorans type strain (DS-1(T)).</title>
        <authorList>
            <person name="Schleheck D."/>
            <person name="Weiss M."/>
            <person name="Pitluck S."/>
            <person name="Bruce D."/>
            <person name="Land M.L."/>
            <person name="Han S."/>
            <person name="Saunders E."/>
            <person name="Tapia R."/>
            <person name="Detter C."/>
            <person name="Brettin T."/>
            <person name="Han J."/>
            <person name="Woyke T."/>
            <person name="Goodwin L."/>
            <person name="Pennacchio L."/>
            <person name="Nolan M."/>
            <person name="Cook A.M."/>
            <person name="Kjelleberg S."/>
            <person name="Thomas T."/>
        </authorList>
    </citation>
    <scope>NUCLEOTIDE SEQUENCE [LARGE SCALE GENOMIC DNA]</scope>
    <source>
        <strain evidence="7">DS-1 / DSM 13023 / NCIMB 13966</strain>
    </source>
</reference>
<dbReference type="SUPFAM" id="SSF51316">
    <property type="entry name" value="Mss4-like"/>
    <property type="match status" value="1"/>
</dbReference>